<evidence type="ECO:0000256" key="4">
    <source>
        <dbReference type="ARBA" id="ARBA00023136"/>
    </source>
</evidence>
<feature type="domain" description="NfeD integral membrane" evidence="9">
    <location>
        <begin position="241"/>
        <end position="355"/>
    </location>
</feature>
<dbReference type="Gene3D" id="2.40.50.140">
    <property type="entry name" value="Nucleic acid-binding proteins"/>
    <property type="match status" value="1"/>
</dbReference>
<keyword evidence="3 6" id="KW-1133">Transmembrane helix</keyword>
<gene>
    <name evidence="11" type="ORF">C8J48_2107</name>
</gene>
<dbReference type="GO" id="GO:0008233">
    <property type="term" value="F:peptidase activity"/>
    <property type="evidence" value="ECO:0007669"/>
    <property type="project" value="UniProtKB-KW"/>
</dbReference>
<name>A0A2T4ZC71_9BACL</name>
<dbReference type="InterPro" id="IPR029045">
    <property type="entry name" value="ClpP/crotonase-like_dom_sf"/>
</dbReference>
<feature type="transmembrane region" description="Helical" evidence="6">
    <location>
        <begin position="332"/>
        <end position="354"/>
    </location>
</feature>
<keyword evidence="11" id="KW-0378">Hydrolase</keyword>
<keyword evidence="4 6" id="KW-0472">Membrane</keyword>
<dbReference type="AlphaFoldDB" id="A0A2T4ZC71"/>
<keyword evidence="2 6" id="KW-0812">Transmembrane</keyword>
<dbReference type="Pfam" id="PF24961">
    <property type="entry name" value="NfeD_membrane"/>
    <property type="match status" value="1"/>
</dbReference>
<feature type="region of interest" description="Disordered" evidence="5">
    <location>
        <begin position="443"/>
        <end position="462"/>
    </location>
</feature>
<accession>A0A2T4ZC71</accession>
<dbReference type="InterPro" id="IPR056739">
    <property type="entry name" value="NfeD_membrane"/>
</dbReference>
<feature type="domain" description="NfeD-like C-terminal" evidence="8">
    <location>
        <begin position="386"/>
        <end position="439"/>
    </location>
</feature>
<dbReference type="OrthoDB" id="9806253at2"/>
<feature type="domain" description="NfeD1b N-terminal" evidence="10">
    <location>
        <begin position="38"/>
        <end position="223"/>
    </location>
</feature>
<evidence type="ECO:0000256" key="7">
    <source>
        <dbReference type="SAM" id="SignalP"/>
    </source>
</evidence>
<dbReference type="InterPro" id="IPR056738">
    <property type="entry name" value="NfeD1b_N"/>
</dbReference>
<evidence type="ECO:0000256" key="6">
    <source>
        <dbReference type="SAM" id="Phobius"/>
    </source>
</evidence>
<feature type="transmembrane region" description="Helical" evidence="6">
    <location>
        <begin position="285"/>
        <end position="303"/>
    </location>
</feature>
<keyword evidence="11" id="KW-0645">Protease</keyword>
<dbReference type="Proteomes" id="UP000241639">
    <property type="component" value="Unassembled WGS sequence"/>
</dbReference>
<organism evidence="11 12">
    <name type="scientific">Desmospora activa DSM 45169</name>
    <dbReference type="NCBI Taxonomy" id="1121389"/>
    <lineage>
        <taxon>Bacteria</taxon>
        <taxon>Bacillati</taxon>
        <taxon>Bacillota</taxon>
        <taxon>Bacilli</taxon>
        <taxon>Bacillales</taxon>
        <taxon>Thermoactinomycetaceae</taxon>
        <taxon>Desmospora</taxon>
    </lineage>
</organism>
<feature type="chain" id="PRO_5015480531" evidence="7">
    <location>
        <begin position="33"/>
        <end position="462"/>
    </location>
</feature>
<dbReference type="InterPro" id="IPR002810">
    <property type="entry name" value="NfeD-like_C"/>
</dbReference>
<evidence type="ECO:0000256" key="2">
    <source>
        <dbReference type="ARBA" id="ARBA00022692"/>
    </source>
</evidence>
<feature type="compositionally biased region" description="Basic and acidic residues" evidence="5">
    <location>
        <begin position="453"/>
        <end position="462"/>
    </location>
</feature>
<dbReference type="SUPFAM" id="SSF52096">
    <property type="entry name" value="ClpP/crotonase"/>
    <property type="match status" value="1"/>
</dbReference>
<feature type="transmembrane region" description="Helical" evidence="6">
    <location>
        <begin position="262"/>
        <end position="279"/>
    </location>
</feature>
<reference evidence="11 12" key="1">
    <citation type="submission" date="2018-04" db="EMBL/GenBank/DDBJ databases">
        <title>Genomic Encyclopedia of Archaeal and Bacterial Type Strains, Phase II (KMG-II): from individual species to whole genera.</title>
        <authorList>
            <person name="Goeker M."/>
        </authorList>
    </citation>
    <scope>NUCLEOTIDE SEQUENCE [LARGE SCALE GENOMIC DNA]</scope>
    <source>
        <strain evidence="11 12">DSM 45169</strain>
    </source>
</reference>
<proteinExistence type="predicted"/>
<comment type="caution">
    <text evidence="11">The sequence shown here is derived from an EMBL/GenBank/DDBJ whole genome shotgun (WGS) entry which is preliminary data.</text>
</comment>
<dbReference type="GO" id="GO:0005886">
    <property type="term" value="C:plasma membrane"/>
    <property type="evidence" value="ECO:0007669"/>
    <property type="project" value="TreeGrafter"/>
</dbReference>
<evidence type="ECO:0000313" key="11">
    <source>
        <dbReference type="EMBL" id="PTM59484.1"/>
    </source>
</evidence>
<dbReference type="Pfam" id="PF25145">
    <property type="entry name" value="NfeD1b_N"/>
    <property type="match status" value="1"/>
</dbReference>
<sequence>MRIKGSLLASVLLLCLGLASLFSTISPPAVDAADSQMVYWIPVEQEVERGLLRFLERGFQEAQEAGADEIVLEMDTLGGEVNAALDIGKLLRASEIPVTVYIKGEAISAGAYIALNADHILMTPGSAMGAAAPVTITGEEADPKTVAFWRSNMQAAAEAQGRDPEIAGGMVDRNVEIEGIKEKGELISLSAQQAVKLEMADKLVANEQEVLRFLKAEDAEVVHTDLTVSERIARFVTSPYVIPVLFTIGLAGIAIELFSPGFGIPGTIGLGAFVLYFFGHFLAGFAGYETLVLFVIGLILLAIEIFVAGFGLFGILGLIALVASLITAAPNVIFGLISLLIAMAVTTVGVYLAIRRLGTRGVWKRLVLLDNQRNESGYISQANRSTLTGKKGKTVTPLRPSGTAMIDGVRQDVVSDGGFIPVHTPVEVVGAEGGRLVVRQVKNPPPVSAADDSVNHKSIKED</sequence>
<dbReference type="RefSeq" id="WP_107726512.1">
    <property type="nucleotide sequence ID" value="NZ_PZZP01000001.1"/>
</dbReference>
<dbReference type="CDD" id="cd07021">
    <property type="entry name" value="Clp_protease_NfeD_like"/>
    <property type="match status" value="1"/>
</dbReference>
<feature type="transmembrane region" description="Helical" evidence="6">
    <location>
        <begin position="235"/>
        <end position="255"/>
    </location>
</feature>
<dbReference type="GO" id="GO:0006508">
    <property type="term" value="P:proteolysis"/>
    <property type="evidence" value="ECO:0007669"/>
    <property type="project" value="UniProtKB-KW"/>
</dbReference>
<dbReference type="PANTHER" id="PTHR33507">
    <property type="entry name" value="INNER MEMBRANE PROTEIN YBBJ"/>
    <property type="match status" value="1"/>
</dbReference>
<keyword evidence="7" id="KW-0732">Signal</keyword>
<feature type="signal peptide" evidence="7">
    <location>
        <begin position="1"/>
        <end position="32"/>
    </location>
</feature>
<evidence type="ECO:0000256" key="1">
    <source>
        <dbReference type="ARBA" id="ARBA00004141"/>
    </source>
</evidence>
<evidence type="ECO:0000256" key="3">
    <source>
        <dbReference type="ARBA" id="ARBA00022989"/>
    </source>
</evidence>
<dbReference type="InterPro" id="IPR012340">
    <property type="entry name" value="NA-bd_OB-fold"/>
</dbReference>
<dbReference type="EMBL" id="PZZP01000001">
    <property type="protein sequence ID" value="PTM59484.1"/>
    <property type="molecule type" value="Genomic_DNA"/>
</dbReference>
<dbReference type="InterPro" id="IPR052165">
    <property type="entry name" value="Membrane_assoc_protease"/>
</dbReference>
<dbReference type="Pfam" id="PF01957">
    <property type="entry name" value="NfeD"/>
    <property type="match status" value="1"/>
</dbReference>
<evidence type="ECO:0000259" key="8">
    <source>
        <dbReference type="Pfam" id="PF01957"/>
    </source>
</evidence>
<dbReference type="Gene3D" id="3.90.226.10">
    <property type="entry name" value="2-enoyl-CoA Hydratase, Chain A, domain 1"/>
    <property type="match status" value="1"/>
</dbReference>
<evidence type="ECO:0000256" key="5">
    <source>
        <dbReference type="SAM" id="MobiDB-lite"/>
    </source>
</evidence>
<dbReference type="PANTHER" id="PTHR33507:SF3">
    <property type="entry name" value="INNER MEMBRANE PROTEIN YBBJ"/>
    <property type="match status" value="1"/>
</dbReference>
<evidence type="ECO:0000313" key="12">
    <source>
        <dbReference type="Proteomes" id="UP000241639"/>
    </source>
</evidence>
<protein>
    <submittedName>
        <fullName evidence="11">Membrane-bound serine protease (ClpP class)</fullName>
    </submittedName>
</protein>
<evidence type="ECO:0000259" key="9">
    <source>
        <dbReference type="Pfam" id="PF24961"/>
    </source>
</evidence>
<keyword evidence="12" id="KW-1185">Reference proteome</keyword>
<evidence type="ECO:0000259" key="10">
    <source>
        <dbReference type="Pfam" id="PF25145"/>
    </source>
</evidence>
<comment type="subcellular location">
    <subcellularLocation>
        <location evidence="1">Membrane</location>
        <topology evidence="1">Multi-pass membrane protein</topology>
    </subcellularLocation>
</comment>